<dbReference type="AlphaFoldDB" id="F3PRQ1"/>
<evidence type="ECO:0000313" key="1">
    <source>
        <dbReference type="EMBL" id="EGF58102.1"/>
    </source>
</evidence>
<dbReference type="GeneID" id="86049082"/>
<keyword evidence="2" id="KW-1185">Reference proteome</keyword>
<comment type="caution">
    <text evidence="1">The sequence shown here is derived from an EMBL/GenBank/DDBJ whole genome shotgun (WGS) entry which is preliminary data.</text>
</comment>
<evidence type="ECO:0000313" key="2">
    <source>
        <dbReference type="Proteomes" id="UP000003416"/>
    </source>
</evidence>
<proteinExistence type="predicted"/>
<gene>
    <name evidence="1" type="ORF">HMPREF9446_01403</name>
</gene>
<sequence length="371" mass="40858">MKTSWLLIGSLVLLLAACSEDKITEDTDTDKVEVSITTEIQTKATVTTTFEKDDAMNLYAKAYGRIDAPDMVENITATYTGSSWEIVPAIRLSKEEKSFIYAVSPYVEGVNDLSAIPVDISKQQDILYSGNFVPVTYTTHVAKLTLKHALSLVTFNISSQGYAGNGKLKGISISGEEVYTSGTLNVQTGQVKGTGKENVGLVIDKEITSGGWTSDLPRLWWIPFNTKTKTAVLQVRIDDKEYQVKFPEVEMKGGFQYIFRLVLTDYGIEFIPDQTETISLNQDTDEMGQLEGYGVLRLTHSGQNLLLPTLTGDNIFGNVSWGDGVNESYSVGLSHPYTSGTSRQIVIESWNSNGFELKNIEGIDVIDISSY</sequence>
<dbReference type="STRING" id="763034.HMPREF9446_01403"/>
<reference evidence="1 2" key="1">
    <citation type="submission" date="2011-02" db="EMBL/GenBank/DDBJ databases">
        <authorList>
            <person name="Weinstock G."/>
            <person name="Sodergren E."/>
            <person name="Clifton S."/>
            <person name="Fulton L."/>
            <person name="Fulton B."/>
            <person name="Courtney L."/>
            <person name="Fronick C."/>
            <person name="Harrison M."/>
            <person name="Strong C."/>
            <person name="Farmer C."/>
            <person name="Delahaunty K."/>
            <person name="Markovic C."/>
            <person name="Hall O."/>
            <person name="Minx P."/>
            <person name="Tomlinson C."/>
            <person name="Mitreva M."/>
            <person name="Hou S."/>
            <person name="Chen J."/>
            <person name="Wollam A."/>
            <person name="Pepin K.H."/>
            <person name="Johnson M."/>
            <person name="Bhonagiri V."/>
            <person name="Zhang X."/>
            <person name="Suruliraj S."/>
            <person name="Warren W."/>
            <person name="Chinwalla A."/>
            <person name="Mardis E.R."/>
            <person name="Wilson R.K."/>
        </authorList>
    </citation>
    <scope>NUCLEOTIDE SEQUENCE [LARGE SCALE GENOMIC DNA]</scope>
    <source>
        <strain evidence="1 2">YIT 12057</strain>
    </source>
</reference>
<dbReference type="InterPro" id="IPR042278">
    <property type="entry name" value="Mfa-like_1_N"/>
</dbReference>
<name>F3PRQ1_9BACE</name>
<organism evidence="1 2">
    <name type="scientific">Bacteroides fluxus YIT 12057</name>
    <dbReference type="NCBI Taxonomy" id="763034"/>
    <lineage>
        <taxon>Bacteria</taxon>
        <taxon>Pseudomonadati</taxon>
        <taxon>Bacteroidota</taxon>
        <taxon>Bacteroidia</taxon>
        <taxon>Bacteroidales</taxon>
        <taxon>Bacteroidaceae</taxon>
        <taxon>Bacteroides</taxon>
    </lineage>
</organism>
<dbReference type="HOGENOM" id="CLU_745255_0_0_10"/>
<dbReference type="eggNOG" id="ENOG5030W80">
    <property type="taxonomic scope" value="Bacteria"/>
</dbReference>
<dbReference type="CDD" id="cd13120">
    <property type="entry name" value="BF2867_like_N"/>
    <property type="match status" value="1"/>
</dbReference>
<protein>
    <submittedName>
        <fullName evidence="1">Conserved domain protein</fullName>
    </submittedName>
</protein>
<dbReference type="PROSITE" id="PS51257">
    <property type="entry name" value="PROKAR_LIPOPROTEIN"/>
    <property type="match status" value="1"/>
</dbReference>
<dbReference type="RefSeq" id="WP_009124630.1">
    <property type="nucleotide sequence ID" value="NZ_GL882623.1"/>
</dbReference>
<dbReference type="InterPro" id="IPR025049">
    <property type="entry name" value="Mfa-like_1"/>
</dbReference>
<accession>F3PRQ1</accession>
<dbReference type="Gene3D" id="2.60.40.2630">
    <property type="match status" value="1"/>
</dbReference>
<dbReference type="Pfam" id="PF13149">
    <property type="entry name" value="Mfa_like_1"/>
    <property type="match status" value="1"/>
</dbReference>
<dbReference type="Proteomes" id="UP000003416">
    <property type="component" value="Unassembled WGS sequence"/>
</dbReference>
<dbReference type="Gene3D" id="2.60.40.2620">
    <property type="entry name" value="Fimbrillin-like"/>
    <property type="match status" value="1"/>
</dbReference>
<dbReference type="EMBL" id="AFBN01000025">
    <property type="protein sequence ID" value="EGF58102.1"/>
    <property type="molecule type" value="Genomic_DNA"/>
</dbReference>